<dbReference type="EMBL" id="JAPFRF010000011">
    <property type="protein sequence ID" value="KAJ7317738.1"/>
    <property type="molecule type" value="Genomic_DNA"/>
</dbReference>
<comment type="caution">
    <text evidence="27">The sequence shown here is derived from an EMBL/GenBank/DDBJ whole genome shotgun (WGS) entry which is preliminary data.</text>
</comment>
<feature type="transmembrane region" description="Helical" evidence="24">
    <location>
        <begin position="142"/>
        <end position="164"/>
    </location>
</feature>
<keyword evidence="9" id="KW-0808">Transferase</keyword>
<dbReference type="Gene3D" id="1.10.510.10">
    <property type="entry name" value="Transferase(Phosphotransferase) domain 1"/>
    <property type="match status" value="1"/>
</dbReference>
<dbReference type="InterPro" id="IPR011009">
    <property type="entry name" value="Kinase-like_dom_sf"/>
</dbReference>
<comment type="similarity">
    <text evidence="5">Belongs to the protein kinase superfamily. TKL Ser/Thr protein kinase family. TGFB receptor subfamily.</text>
</comment>
<evidence type="ECO:0000256" key="3">
    <source>
        <dbReference type="ARBA" id="ARBA00004479"/>
    </source>
</evidence>
<feature type="domain" description="Protein kinase" evidence="26">
    <location>
        <begin position="205"/>
        <end position="505"/>
    </location>
</feature>
<evidence type="ECO:0000256" key="19">
    <source>
        <dbReference type="ARBA" id="ARBA00023157"/>
    </source>
</evidence>
<keyword evidence="7" id="KW-0964">Secreted</keyword>
<dbReference type="GO" id="GO:0005524">
    <property type="term" value="F:ATP binding"/>
    <property type="evidence" value="ECO:0007669"/>
    <property type="project" value="UniProtKB-KW"/>
</dbReference>
<comment type="cofactor">
    <cofactor evidence="2">
        <name>Mg(2+)</name>
        <dbReference type="ChEBI" id="CHEBI:18420"/>
    </cofactor>
</comment>
<dbReference type="PANTHER" id="PTHR23255:SF49">
    <property type="entry name" value="ANTI-MUELLERIAN HORMONE TYPE-2 RECEPTOR"/>
    <property type="match status" value="1"/>
</dbReference>
<evidence type="ECO:0000256" key="23">
    <source>
        <dbReference type="ARBA" id="ARBA00048773"/>
    </source>
</evidence>
<keyword evidence="18 24" id="KW-0472">Membrane</keyword>
<evidence type="ECO:0000259" key="26">
    <source>
        <dbReference type="PROSITE" id="PS50011"/>
    </source>
</evidence>
<keyword evidence="14" id="KW-0418">Kinase</keyword>
<comment type="cofactor">
    <cofactor evidence="1">
        <name>Mn(2+)</name>
        <dbReference type="ChEBI" id="CHEBI:29035"/>
    </cofactor>
</comment>
<dbReference type="GO" id="GO:0005024">
    <property type="term" value="F:transforming growth factor beta receptor activity"/>
    <property type="evidence" value="ECO:0007669"/>
    <property type="project" value="TreeGrafter"/>
</dbReference>
<evidence type="ECO:0000256" key="21">
    <source>
        <dbReference type="ARBA" id="ARBA00023180"/>
    </source>
</evidence>
<keyword evidence="15" id="KW-0067">ATP-binding</keyword>
<reference evidence="27" key="1">
    <citation type="journal article" date="2023" name="DNA Res.">
        <title>Chromosome-level genome assembly of Phrynocephalus forsythii using third-generation DNA sequencing and Hi-C analysis.</title>
        <authorList>
            <person name="Qi Y."/>
            <person name="Zhao W."/>
            <person name="Zhao Y."/>
            <person name="Niu C."/>
            <person name="Cao S."/>
            <person name="Zhang Y."/>
        </authorList>
    </citation>
    <scope>NUCLEOTIDE SEQUENCE</scope>
    <source>
        <tissue evidence="27">Muscle</tissue>
    </source>
</reference>
<keyword evidence="12 25" id="KW-0732">Signal</keyword>
<evidence type="ECO:0000256" key="1">
    <source>
        <dbReference type="ARBA" id="ARBA00001936"/>
    </source>
</evidence>
<organism evidence="27 28">
    <name type="scientific">Phrynocephalus forsythii</name>
    <dbReference type="NCBI Taxonomy" id="171643"/>
    <lineage>
        <taxon>Eukaryota</taxon>
        <taxon>Metazoa</taxon>
        <taxon>Chordata</taxon>
        <taxon>Craniata</taxon>
        <taxon>Vertebrata</taxon>
        <taxon>Euteleostomi</taxon>
        <taxon>Lepidosauria</taxon>
        <taxon>Squamata</taxon>
        <taxon>Bifurcata</taxon>
        <taxon>Unidentata</taxon>
        <taxon>Episquamata</taxon>
        <taxon>Toxicofera</taxon>
        <taxon>Iguania</taxon>
        <taxon>Acrodonta</taxon>
        <taxon>Agamidae</taxon>
        <taxon>Agaminae</taxon>
        <taxon>Phrynocephalus</taxon>
    </lineage>
</organism>
<dbReference type="EC" id="2.7.11.30" evidence="6"/>
<protein>
    <recommendedName>
        <fullName evidence="6">receptor protein serine/threonine kinase</fullName>
        <ecNumber evidence="6">2.7.11.30</ecNumber>
    </recommendedName>
</protein>
<dbReference type="OrthoDB" id="547665at2759"/>
<dbReference type="GO" id="GO:0005576">
    <property type="term" value="C:extracellular region"/>
    <property type="evidence" value="ECO:0007669"/>
    <property type="project" value="UniProtKB-SubCell"/>
</dbReference>
<evidence type="ECO:0000256" key="14">
    <source>
        <dbReference type="ARBA" id="ARBA00022777"/>
    </source>
</evidence>
<proteinExistence type="inferred from homology"/>
<dbReference type="Gene3D" id="2.10.60.10">
    <property type="entry name" value="CD59"/>
    <property type="match status" value="1"/>
</dbReference>
<evidence type="ECO:0000256" key="15">
    <source>
        <dbReference type="ARBA" id="ARBA00022840"/>
    </source>
</evidence>
<evidence type="ECO:0000256" key="8">
    <source>
        <dbReference type="ARBA" id="ARBA00022527"/>
    </source>
</evidence>
<keyword evidence="13" id="KW-0547">Nucleotide-binding</keyword>
<evidence type="ECO:0000256" key="10">
    <source>
        <dbReference type="ARBA" id="ARBA00022692"/>
    </source>
</evidence>
<sequence length="514" mass="57090">MGPHGSLWRWAAWLSVLGCRTMSTGTLSKNRTCISSGSNALAGGLEHLWGLILEDGQKGTIQCPHNQCCFGIWNLTGGQLHVLVQGCWIKENKPCDSPTCEPRAVPGVSLLSCKCRSDVCNANISYIVSGKRQAELSPRPSWTTWMLAGCLVLLFLGFLVFLVLKRRKIPAVQLGSKATLELSKVTSSPRLKERRNLPEEELPGLRFVQILHHGQFSKLWQGTFNQQPVAIKAFPPLCHWQFISELAVHSLPLMNHDNVIQLLAAGRGGPHTGEDRLLVLTLYPLGSLRNFLSQHVCSWDTTIRLGSSLARGLAFLHGQQWKEGLHKPGVAHRDLSSRNVLVREDQTSVIADFGLAVTLPTSAKQWRGDPAECIVRTAEPPHYVAPEILDENLNLKDLGTALRQADVYSLALVLWEMFMRCSALFPEDGTPEFQLAYEAELGRSPSHSELRRLAVEERQRPALPRAWRSLGQVADGVQELLEDCWDPEPEARLQAQCVLERLQALGAESLVQED</sequence>
<name>A0A9Q0XMY8_9SAUR</name>
<evidence type="ECO:0000256" key="20">
    <source>
        <dbReference type="ARBA" id="ARBA00023170"/>
    </source>
</evidence>
<dbReference type="Pfam" id="PF07714">
    <property type="entry name" value="PK_Tyr_Ser-Thr"/>
    <property type="match status" value="1"/>
</dbReference>
<comment type="catalytic activity">
    <reaction evidence="22">
        <text>L-seryl-[receptor-protein] + ATP = O-phospho-L-seryl-[receptor-protein] + ADP + H(+)</text>
        <dbReference type="Rhea" id="RHEA:18673"/>
        <dbReference type="Rhea" id="RHEA-COMP:11022"/>
        <dbReference type="Rhea" id="RHEA-COMP:11023"/>
        <dbReference type="ChEBI" id="CHEBI:15378"/>
        <dbReference type="ChEBI" id="CHEBI:29999"/>
        <dbReference type="ChEBI" id="CHEBI:30616"/>
        <dbReference type="ChEBI" id="CHEBI:83421"/>
        <dbReference type="ChEBI" id="CHEBI:456216"/>
        <dbReference type="EC" id="2.7.11.30"/>
    </reaction>
</comment>
<evidence type="ECO:0000256" key="13">
    <source>
        <dbReference type="ARBA" id="ARBA00022741"/>
    </source>
</evidence>
<evidence type="ECO:0000256" key="2">
    <source>
        <dbReference type="ARBA" id="ARBA00001946"/>
    </source>
</evidence>
<evidence type="ECO:0000313" key="28">
    <source>
        <dbReference type="Proteomes" id="UP001142489"/>
    </source>
</evidence>
<evidence type="ECO:0000256" key="24">
    <source>
        <dbReference type="SAM" id="Phobius"/>
    </source>
</evidence>
<evidence type="ECO:0000256" key="9">
    <source>
        <dbReference type="ARBA" id="ARBA00022679"/>
    </source>
</evidence>
<keyword evidence="10 24" id="KW-0812">Transmembrane</keyword>
<keyword evidence="17 24" id="KW-1133">Transmembrane helix</keyword>
<dbReference type="CDD" id="cd23616">
    <property type="entry name" value="TFP_LU_ECD_AMHR2"/>
    <property type="match status" value="1"/>
</dbReference>
<evidence type="ECO:0000256" key="4">
    <source>
        <dbReference type="ARBA" id="ARBA00004613"/>
    </source>
</evidence>
<evidence type="ECO:0000256" key="18">
    <source>
        <dbReference type="ARBA" id="ARBA00023136"/>
    </source>
</evidence>
<keyword evidence="16" id="KW-0460">Magnesium</keyword>
<dbReference type="GO" id="GO:0030509">
    <property type="term" value="P:BMP signaling pathway"/>
    <property type="evidence" value="ECO:0007669"/>
    <property type="project" value="TreeGrafter"/>
</dbReference>
<gene>
    <name evidence="27" type="ORF">JRQ81_003900</name>
</gene>
<keyword evidence="19" id="KW-1015">Disulfide bond</keyword>
<evidence type="ECO:0000256" key="17">
    <source>
        <dbReference type="ARBA" id="ARBA00022989"/>
    </source>
</evidence>
<dbReference type="GO" id="GO:0043235">
    <property type="term" value="C:receptor complex"/>
    <property type="evidence" value="ECO:0007669"/>
    <property type="project" value="TreeGrafter"/>
</dbReference>
<evidence type="ECO:0000313" key="27">
    <source>
        <dbReference type="EMBL" id="KAJ7317738.1"/>
    </source>
</evidence>
<feature type="signal peptide" evidence="25">
    <location>
        <begin position="1"/>
        <end position="23"/>
    </location>
</feature>
<dbReference type="SUPFAM" id="SSF56112">
    <property type="entry name" value="Protein kinase-like (PK-like)"/>
    <property type="match status" value="1"/>
</dbReference>
<dbReference type="PROSITE" id="PS50011">
    <property type="entry name" value="PROTEIN_KINASE_DOM"/>
    <property type="match status" value="1"/>
</dbReference>
<dbReference type="SUPFAM" id="SSF57302">
    <property type="entry name" value="Snake toxin-like"/>
    <property type="match status" value="1"/>
</dbReference>
<keyword evidence="21" id="KW-0325">Glycoprotein</keyword>
<keyword evidence="11" id="KW-0479">Metal-binding</keyword>
<evidence type="ECO:0000256" key="12">
    <source>
        <dbReference type="ARBA" id="ARBA00022729"/>
    </source>
</evidence>
<comment type="catalytic activity">
    <reaction evidence="23">
        <text>L-threonyl-[receptor-protein] + ATP = O-phospho-L-threonyl-[receptor-protein] + ADP + H(+)</text>
        <dbReference type="Rhea" id="RHEA:44880"/>
        <dbReference type="Rhea" id="RHEA-COMP:11024"/>
        <dbReference type="Rhea" id="RHEA-COMP:11025"/>
        <dbReference type="ChEBI" id="CHEBI:15378"/>
        <dbReference type="ChEBI" id="CHEBI:30013"/>
        <dbReference type="ChEBI" id="CHEBI:30616"/>
        <dbReference type="ChEBI" id="CHEBI:61977"/>
        <dbReference type="ChEBI" id="CHEBI:456216"/>
        <dbReference type="EC" id="2.7.11.30"/>
    </reaction>
</comment>
<keyword evidence="8" id="KW-0723">Serine/threonine-protein kinase</keyword>
<keyword evidence="20" id="KW-0675">Receptor</keyword>
<dbReference type="Gene3D" id="3.30.200.20">
    <property type="entry name" value="Phosphorylase Kinase, domain 1"/>
    <property type="match status" value="1"/>
</dbReference>
<dbReference type="InterPro" id="IPR000333">
    <property type="entry name" value="TGFB_receptor"/>
</dbReference>
<dbReference type="GO" id="GO:0005886">
    <property type="term" value="C:plasma membrane"/>
    <property type="evidence" value="ECO:0007669"/>
    <property type="project" value="TreeGrafter"/>
</dbReference>
<evidence type="ECO:0000256" key="25">
    <source>
        <dbReference type="SAM" id="SignalP"/>
    </source>
</evidence>
<dbReference type="AlphaFoldDB" id="A0A9Q0XMY8"/>
<dbReference type="PANTHER" id="PTHR23255">
    <property type="entry name" value="TRANSFORMING GROWTH FACTOR-BETA RECEPTOR TYPE I AND II"/>
    <property type="match status" value="1"/>
</dbReference>
<evidence type="ECO:0000256" key="5">
    <source>
        <dbReference type="ARBA" id="ARBA00009605"/>
    </source>
</evidence>
<dbReference type="Proteomes" id="UP001142489">
    <property type="component" value="Unassembled WGS sequence"/>
</dbReference>
<evidence type="ECO:0000256" key="22">
    <source>
        <dbReference type="ARBA" id="ARBA00047681"/>
    </source>
</evidence>
<dbReference type="InterPro" id="IPR001245">
    <property type="entry name" value="Ser-Thr/Tyr_kinase_cat_dom"/>
</dbReference>
<evidence type="ECO:0000256" key="11">
    <source>
        <dbReference type="ARBA" id="ARBA00022723"/>
    </source>
</evidence>
<comment type="subcellular location">
    <subcellularLocation>
        <location evidence="3">Membrane</location>
        <topology evidence="3">Single-pass type I membrane protein</topology>
    </subcellularLocation>
    <subcellularLocation>
        <location evidence="4">Secreted</location>
    </subcellularLocation>
</comment>
<evidence type="ECO:0000256" key="6">
    <source>
        <dbReference type="ARBA" id="ARBA00012401"/>
    </source>
</evidence>
<feature type="chain" id="PRO_5040142062" description="receptor protein serine/threonine kinase" evidence="25">
    <location>
        <begin position="24"/>
        <end position="514"/>
    </location>
</feature>
<dbReference type="InterPro" id="IPR000719">
    <property type="entry name" value="Prot_kinase_dom"/>
</dbReference>
<dbReference type="InterPro" id="IPR045860">
    <property type="entry name" value="Snake_toxin-like_sf"/>
</dbReference>
<accession>A0A9Q0XMY8</accession>
<keyword evidence="28" id="KW-1185">Reference proteome</keyword>
<evidence type="ECO:0000256" key="16">
    <source>
        <dbReference type="ARBA" id="ARBA00022842"/>
    </source>
</evidence>
<dbReference type="FunFam" id="1.10.510.10:FF:000487">
    <property type="entry name" value="Anti-Muellerian hormone type-2 receptor"/>
    <property type="match status" value="1"/>
</dbReference>
<evidence type="ECO:0000256" key="7">
    <source>
        <dbReference type="ARBA" id="ARBA00022525"/>
    </source>
</evidence>